<accession>A0A074X782</accession>
<reference evidence="2 3" key="1">
    <citation type="journal article" date="2014" name="BMC Genomics">
        <title>Genome sequencing of four Aureobasidium pullulans varieties: biotechnological potential, stress tolerance, and description of new species.</title>
        <authorList>
            <person name="Gostin Ar C."/>
            <person name="Ohm R.A."/>
            <person name="Kogej T."/>
            <person name="Sonjak S."/>
            <person name="Turk M."/>
            <person name="Zajc J."/>
            <person name="Zalar P."/>
            <person name="Grube M."/>
            <person name="Sun H."/>
            <person name="Han J."/>
            <person name="Sharma A."/>
            <person name="Chiniquy J."/>
            <person name="Ngan C.Y."/>
            <person name="Lipzen A."/>
            <person name="Barry K."/>
            <person name="Grigoriev I.V."/>
            <person name="Gunde-Cimerman N."/>
        </authorList>
    </citation>
    <scope>NUCLEOTIDE SEQUENCE [LARGE SCALE GENOMIC DNA]</scope>
    <source>
        <strain evidence="2 3">CBS 147.97</strain>
    </source>
</reference>
<dbReference type="GeneID" id="25408432"/>
<dbReference type="Proteomes" id="UP000027730">
    <property type="component" value="Unassembled WGS sequence"/>
</dbReference>
<proteinExistence type="predicted"/>
<dbReference type="EMBL" id="KL584702">
    <property type="protein sequence ID" value="KEQ77897.1"/>
    <property type="molecule type" value="Genomic_DNA"/>
</dbReference>
<keyword evidence="3" id="KW-1185">Reference proteome</keyword>
<dbReference type="AlphaFoldDB" id="A0A074X782"/>
<dbReference type="InterPro" id="IPR024047">
    <property type="entry name" value="MM3350-like_sf"/>
</dbReference>
<dbReference type="Pfam" id="PF07929">
    <property type="entry name" value="PRiA4_ORF3"/>
    <property type="match status" value="1"/>
</dbReference>
<gene>
    <name evidence="2" type="ORF">M436DRAFT_35330</name>
</gene>
<evidence type="ECO:0000313" key="3">
    <source>
        <dbReference type="Proteomes" id="UP000027730"/>
    </source>
</evidence>
<sequence length="206" mass="23944">MVLRGPNGATVNAVNGKPGVTRTLRVPAVTSFRQLTDVLNTAFGWIGDGEWDYLIATNAGKWSNVEPPPWQFIARVLKIVTRRTAEYAVPDEEEAHIRAREIRLFDVWGRHQPRQCQNLQVWYNYHSEIEWAHQISFLGEANDRLFEASRMEEDREYWCIAGEGHAHPEDHPGNLDKWRKKTNLWAWDMAKINKELAELEESSLHR</sequence>
<organism evidence="2 3">
    <name type="scientific">Aureobasidium namibiae CBS 147.97</name>
    <dbReference type="NCBI Taxonomy" id="1043004"/>
    <lineage>
        <taxon>Eukaryota</taxon>
        <taxon>Fungi</taxon>
        <taxon>Dikarya</taxon>
        <taxon>Ascomycota</taxon>
        <taxon>Pezizomycotina</taxon>
        <taxon>Dothideomycetes</taxon>
        <taxon>Dothideomycetidae</taxon>
        <taxon>Dothideales</taxon>
        <taxon>Saccotheciaceae</taxon>
        <taxon>Aureobasidium</taxon>
    </lineage>
</organism>
<dbReference type="RefSeq" id="XP_013431655.1">
    <property type="nucleotide sequence ID" value="XM_013576201.1"/>
</dbReference>
<evidence type="ECO:0000259" key="1">
    <source>
        <dbReference type="Pfam" id="PF07929"/>
    </source>
</evidence>
<evidence type="ECO:0000313" key="2">
    <source>
        <dbReference type="EMBL" id="KEQ77897.1"/>
    </source>
</evidence>
<name>A0A074X782_9PEZI</name>
<feature type="domain" description="Plasmid pRiA4b Orf3-like" evidence="1">
    <location>
        <begin position="15"/>
        <end position="173"/>
    </location>
</feature>
<dbReference type="SUPFAM" id="SSF159941">
    <property type="entry name" value="MM3350-like"/>
    <property type="match status" value="1"/>
</dbReference>
<protein>
    <recommendedName>
        <fullName evidence="1">Plasmid pRiA4b Orf3-like domain-containing protein</fullName>
    </recommendedName>
</protein>
<dbReference type="Gene3D" id="3.10.290.30">
    <property type="entry name" value="MM3350-like"/>
    <property type="match status" value="1"/>
</dbReference>
<dbReference type="OrthoDB" id="3926646at2759"/>
<dbReference type="HOGENOM" id="CLU_1427713_0_0_1"/>
<dbReference type="InterPro" id="IPR012912">
    <property type="entry name" value="Plasmid_pRiA4b_Orf3-like"/>
</dbReference>